<dbReference type="InterPro" id="IPR015931">
    <property type="entry name" value="Acnase/IPM_dHydase_lsu_aba_1/3"/>
</dbReference>
<accession>A0ABR0J9D9</accession>
<comment type="pathway">
    <text evidence="5">Amino-acid biosynthesis; L-leucine biosynthesis; L-leucine from 3-methyl-2-oxobutanoate: step 2/4.</text>
</comment>
<dbReference type="Gene3D" id="3.20.19.10">
    <property type="entry name" value="Aconitase, domain 4"/>
    <property type="match status" value="1"/>
</dbReference>
<comment type="function">
    <text evidence="21">Catalyzes the oxidation of 3-carboxy-2-hydroxy-4-methylpentanoate (3-isopropylmalate) to 3-carboxy-4-methyl-2-oxopentanoate. The product decarboxylates to 4-methyl-2 oxopentanoate.</text>
</comment>
<evidence type="ECO:0000256" key="11">
    <source>
        <dbReference type="ARBA" id="ARBA00022605"/>
    </source>
</evidence>
<dbReference type="InterPro" id="IPR033941">
    <property type="entry name" value="IPMI_cat"/>
</dbReference>
<evidence type="ECO:0000256" key="5">
    <source>
        <dbReference type="ARBA" id="ARBA00004729"/>
    </source>
</evidence>
<feature type="domain" description="Isopropylmalate dehydrogenase-like" evidence="22">
    <location>
        <begin position="5"/>
        <end position="366"/>
    </location>
</feature>
<dbReference type="SMART" id="SM01329">
    <property type="entry name" value="Iso_dh"/>
    <property type="match status" value="1"/>
</dbReference>
<dbReference type="NCBIfam" id="NF009116">
    <property type="entry name" value="PRK12466.1"/>
    <property type="match status" value="1"/>
</dbReference>
<dbReference type="SUPFAM" id="SSF53732">
    <property type="entry name" value="Aconitase iron-sulfur domain"/>
    <property type="match status" value="1"/>
</dbReference>
<evidence type="ECO:0000256" key="15">
    <source>
        <dbReference type="ARBA" id="ARBA00023004"/>
    </source>
</evidence>
<evidence type="ECO:0000256" key="12">
    <source>
        <dbReference type="ARBA" id="ARBA00022723"/>
    </source>
</evidence>
<comment type="cofactor">
    <cofactor evidence="2">
        <name>Mn(2+)</name>
        <dbReference type="ChEBI" id="CHEBI:29035"/>
    </cofactor>
</comment>
<dbReference type="InterPro" id="IPR050067">
    <property type="entry name" value="IPM_dehydratase_rel_enz"/>
</dbReference>
<dbReference type="InterPro" id="IPR019818">
    <property type="entry name" value="IsoCit/isopropylmalate_DH_CS"/>
</dbReference>
<evidence type="ECO:0000256" key="20">
    <source>
        <dbReference type="RuleBase" id="RU004443"/>
    </source>
</evidence>
<reference evidence="23 24" key="1">
    <citation type="submission" date="2023-08" db="EMBL/GenBank/DDBJ databases">
        <title>Black Yeasts Isolated from many extreme environments.</title>
        <authorList>
            <person name="Coleine C."/>
            <person name="Stajich J.E."/>
            <person name="Selbmann L."/>
        </authorList>
    </citation>
    <scope>NUCLEOTIDE SEQUENCE [LARGE SCALE GENOMIC DNA]</scope>
    <source>
        <strain evidence="23 24">CCFEE 6328</strain>
    </source>
</reference>
<dbReference type="Gene3D" id="3.40.718.10">
    <property type="entry name" value="Isopropylmalate Dehydrogenase"/>
    <property type="match status" value="1"/>
</dbReference>
<evidence type="ECO:0000256" key="21">
    <source>
        <dbReference type="RuleBase" id="RU004445"/>
    </source>
</evidence>
<evidence type="ECO:0000256" key="8">
    <source>
        <dbReference type="ARBA" id="ARBA00011738"/>
    </source>
</evidence>
<evidence type="ECO:0000256" key="7">
    <source>
        <dbReference type="ARBA" id="ARBA00007769"/>
    </source>
</evidence>
<evidence type="ECO:0000256" key="16">
    <source>
        <dbReference type="ARBA" id="ARBA00023014"/>
    </source>
</evidence>
<evidence type="ECO:0000313" key="24">
    <source>
        <dbReference type="Proteomes" id="UP001345691"/>
    </source>
</evidence>
<evidence type="ECO:0000256" key="1">
    <source>
        <dbReference type="ARBA" id="ARBA00000491"/>
    </source>
</evidence>
<evidence type="ECO:0000256" key="6">
    <source>
        <dbReference type="ARBA" id="ARBA00007185"/>
    </source>
</evidence>
<dbReference type="InterPro" id="IPR001030">
    <property type="entry name" value="Acoase/IPM_deHydtase_lsu_aba"/>
</dbReference>
<comment type="function">
    <text evidence="4">Catalyzes the isomerization between 2-isopropylmalate and 3-isopropylmalate, via the formation of 2-isopropylmaleate.</text>
</comment>
<dbReference type="Pfam" id="PF00694">
    <property type="entry name" value="Aconitase_C"/>
    <property type="match status" value="1"/>
</dbReference>
<dbReference type="InterPro" id="IPR004431">
    <property type="entry name" value="3-IsopropMal_deHydase_ssu"/>
</dbReference>
<evidence type="ECO:0000256" key="19">
    <source>
        <dbReference type="ARBA" id="ARBA00023304"/>
    </source>
</evidence>
<keyword evidence="14 20" id="KW-0560">Oxidoreductase</keyword>
<dbReference type="SUPFAM" id="SSF53659">
    <property type="entry name" value="Isocitrate/Isopropylmalate dehydrogenase-like"/>
    <property type="match status" value="1"/>
</dbReference>
<dbReference type="NCBIfam" id="TIGR00169">
    <property type="entry name" value="leuB"/>
    <property type="match status" value="1"/>
</dbReference>
<dbReference type="NCBIfam" id="NF004016">
    <property type="entry name" value="PRK05478.1"/>
    <property type="match status" value="1"/>
</dbReference>
<dbReference type="EC" id="1.1.1.85" evidence="21"/>
<keyword evidence="18" id="KW-0456">Lyase</keyword>
<evidence type="ECO:0000256" key="3">
    <source>
        <dbReference type="ARBA" id="ARBA00001966"/>
    </source>
</evidence>
<evidence type="ECO:0000256" key="13">
    <source>
        <dbReference type="ARBA" id="ARBA00022842"/>
    </source>
</evidence>
<comment type="cofactor">
    <cofactor evidence="3">
        <name>[4Fe-4S] cluster</name>
        <dbReference type="ChEBI" id="CHEBI:49883"/>
    </cofactor>
</comment>
<evidence type="ECO:0000259" key="22">
    <source>
        <dbReference type="SMART" id="SM01329"/>
    </source>
</evidence>
<dbReference type="PROSITE" id="PS00450">
    <property type="entry name" value="ACONITASE_1"/>
    <property type="match status" value="1"/>
</dbReference>
<keyword evidence="12 21" id="KW-0479">Metal-binding</keyword>
<dbReference type="InterPro" id="IPR033940">
    <property type="entry name" value="IPMI_Swivel"/>
</dbReference>
<evidence type="ECO:0000256" key="17">
    <source>
        <dbReference type="ARBA" id="ARBA00023027"/>
    </source>
</evidence>
<comment type="catalytic activity">
    <reaction evidence="21">
        <text>(2R,3S)-3-isopropylmalate + NAD(+) = 4-methyl-2-oxopentanoate + CO2 + NADH</text>
        <dbReference type="Rhea" id="RHEA:32271"/>
        <dbReference type="ChEBI" id="CHEBI:16526"/>
        <dbReference type="ChEBI" id="CHEBI:17865"/>
        <dbReference type="ChEBI" id="CHEBI:35121"/>
        <dbReference type="ChEBI" id="CHEBI:57540"/>
        <dbReference type="ChEBI" id="CHEBI:57945"/>
        <dbReference type="EC" id="1.1.1.85"/>
    </reaction>
</comment>
<protein>
    <recommendedName>
        <fullName evidence="21">3-isopropylmalate dehydrogenase</fullName>
        <ecNumber evidence="21">1.1.1.85</ecNumber>
    </recommendedName>
</protein>
<evidence type="ECO:0000256" key="14">
    <source>
        <dbReference type="ARBA" id="ARBA00023002"/>
    </source>
</evidence>
<dbReference type="NCBIfam" id="NF002458">
    <property type="entry name" value="PRK01641.1"/>
    <property type="match status" value="1"/>
</dbReference>
<evidence type="ECO:0000256" key="18">
    <source>
        <dbReference type="ARBA" id="ARBA00023239"/>
    </source>
</evidence>
<evidence type="ECO:0000256" key="4">
    <source>
        <dbReference type="ARBA" id="ARBA00002695"/>
    </source>
</evidence>
<evidence type="ECO:0000313" key="23">
    <source>
        <dbReference type="EMBL" id="KAK5059319.1"/>
    </source>
</evidence>
<dbReference type="SUPFAM" id="SSF52016">
    <property type="entry name" value="LeuD/IlvD-like"/>
    <property type="match status" value="1"/>
</dbReference>
<dbReference type="Gene3D" id="3.30.499.10">
    <property type="entry name" value="Aconitase, domain 3"/>
    <property type="match status" value="2"/>
</dbReference>
<proteinExistence type="inferred from homology"/>
<dbReference type="EMBL" id="JAVRRF010000013">
    <property type="protein sequence ID" value="KAK5059319.1"/>
    <property type="molecule type" value="Genomic_DNA"/>
</dbReference>
<dbReference type="NCBIfam" id="TIGR00171">
    <property type="entry name" value="leuD"/>
    <property type="match status" value="1"/>
</dbReference>
<dbReference type="InterPro" id="IPR004430">
    <property type="entry name" value="3-IsopropMal_deHydase_lsu"/>
</dbReference>
<dbReference type="HAMAP" id="MF_01026">
    <property type="entry name" value="LeuC_type1"/>
    <property type="match status" value="1"/>
</dbReference>
<comment type="catalytic activity">
    <reaction evidence="1">
        <text>(2R,3S)-3-isopropylmalate = (2S)-2-isopropylmalate</text>
        <dbReference type="Rhea" id="RHEA:32287"/>
        <dbReference type="ChEBI" id="CHEBI:1178"/>
        <dbReference type="ChEBI" id="CHEBI:35121"/>
        <dbReference type="EC" id="4.2.1.33"/>
    </reaction>
</comment>
<dbReference type="InterPro" id="IPR004429">
    <property type="entry name" value="Isopropylmalate_DH"/>
</dbReference>
<dbReference type="Pfam" id="PF00330">
    <property type="entry name" value="Aconitase"/>
    <property type="match status" value="1"/>
</dbReference>
<dbReference type="CDD" id="cd01583">
    <property type="entry name" value="IPMI"/>
    <property type="match status" value="1"/>
</dbReference>
<comment type="similarity">
    <text evidence="7 20">Belongs to the isocitrate and isopropylmalate dehydrogenases family.</text>
</comment>
<dbReference type="InterPro" id="IPR018136">
    <property type="entry name" value="Aconitase_4Fe-4S_BS"/>
</dbReference>
<dbReference type="PRINTS" id="PR00415">
    <property type="entry name" value="ACONITASE"/>
</dbReference>
<organism evidence="23 24">
    <name type="scientific">Exophiala sideris</name>
    <dbReference type="NCBI Taxonomy" id="1016849"/>
    <lineage>
        <taxon>Eukaryota</taxon>
        <taxon>Fungi</taxon>
        <taxon>Dikarya</taxon>
        <taxon>Ascomycota</taxon>
        <taxon>Pezizomycotina</taxon>
        <taxon>Eurotiomycetes</taxon>
        <taxon>Chaetothyriomycetidae</taxon>
        <taxon>Chaetothyriales</taxon>
        <taxon>Herpotrichiellaceae</taxon>
        <taxon>Exophiala</taxon>
    </lineage>
</organism>
<evidence type="ECO:0000256" key="9">
    <source>
        <dbReference type="ARBA" id="ARBA00022430"/>
    </source>
</evidence>
<keyword evidence="17 21" id="KW-0520">NAD</keyword>
<comment type="subunit">
    <text evidence="8 21">Homodimer.</text>
</comment>
<keyword evidence="24" id="KW-1185">Reference proteome</keyword>
<dbReference type="InterPro" id="IPR036008">
    <property type="entry name" value="Aconitase_4Fe-4S_dom"/>
</dbReference>
<dbReference type="PROSITE" id="PS00470">
    <property type="entry name" value="IDH_IMDH"/>
    <property type="match status" value="1"/>
</dbReference>
<evidence type="ECO:0000256" key="10">
    <source>
        <dbReference type="ARBA" id="ARBA00022485"/>
    </source>
</evidence>
<dbReference type="InterPro" id="IPR024084">
    <property type="entry name" value="IsoPropMal-DH-like_dom"/>
</dbReference>
<keyword evidence="11" id="KW-0028">Amino-acid biosynthesis</keyword>
<dbReference type="CDD" id="cd01577">
    <property type="entry name" value="IPMI_Swivel"/>
    <property type="match status" value="1"/>
</dbReference>
<comment type="caution">
    <text evidence="23">The sequence shown here is derived from an EMBL/GenBank/DDBJ whole genome shotgun (WGS) entry which is preliminary data.</text>
</comment>
<dbReference type="PANTHER" id="PTHR43822">
    <property type="entry name" value="HOMOACONITASE, MITOCHONDRIAL-RELATED"/>
    <property type="match status" value="1"/>
</dbReference>
<dbReference type="NCBIfam" id="TIGR00170">
    <property type="entry name" value="leuC"/>
    <property type="match status" value="1"/>
</dbReference>
<keyword evidence="10" id="KW-0004">4Fe-4S</keyword>
<name>A0ABR0J9D9_9EURO</name>
<comment type="pathway">
    <text evidence="21">Amino-acid biosynthesis; L-leucine biosynthesis; L-leucine from 3-methyl-2-oxobutanoate: step 3/4.</text>
</comment>
<comment type="cofactor">
    <cofactor evidence="21">
        <name>Mg(2+)</name>
        <dbReference type="ChEBI" id="CHEBI:18420"/>
    </cofactor>
    <cofactor evidence="21">
        <name>Mn(2+)</name>
        <dbReference type="ChEBI" id="CHEBI:29035"/>
    </cofactor>
    <text evidence="21">Binds 1 Mg(2+) or Mn(2+) ion per subunit.</text>
</comment>
<dbReference type="InterPro" id="IPR000573">
    <property type="entry name" value="AconitaseA/IPMdHydase_ssu_swvl"/>
</dbReference>
<dbReference type="PANTHER" id="PTHR43822:SF9">
    <property type="entry name" value="3-ISOPROPYLMALATE DEHYDRATASE"/>
    <property type="match status" value="1"/>
</dbReference>
<keyword evidence="13" id="KW-0460">Magnesium</keyword>
<comment type="similarity">
    <text evidence="6">Belongs to the aconitase/IPM isomerase family.</text>
</comment>
<dbReference type="Pfam" id="PF00180">
    <property type="entry name" value="Iso_dh"/>
    <property type="match status" value="1"/>
</dbReference>
<sequence>MPAFKILVLPGDHIGAEVVGEAVKVLQTAESHPSVAKQGIKFDLDYDLLGGQSIDVHGIPLTAEVIEKAKNSTAVLFGAVGGPKWGMTGALRPETSVLDLRKALNCWANIRPCKIPSKGVAKCSPLKESLVQGTDFIVLRENLGGVYFGAKEETEDYAHDVWGYHRWEIERISRMAAYLARKQGGAKGPSKITSVDKANVLAVCRLWREAVTTIHDREFSDIPLHHQLSDSLALIMVKNPRSLNGIVLCDNIFGDLFSDEAAAVVGSLGFSPSACLSGIPGEALSTGMYEPSHGSAPDLAPNKANPIATIQSAAMMLRYSCDLDFLADAIDEAVSIALDDKEAGGLEVRTGDIGGSASCTDMGDAVVTALKQVLDRSEASSMPETSRRFYHTCQARSLSLFFEDELDMALTLYDKIYRDHLVDPDNTTAPLLYVDAHLIFEVPTAQAFDGLRKNSRPVRRTDLTLATVDHNVPTDDRSNYQDAASFVTEPQARTQITLLEKNLKEHNIKYFGMSDRRQGIVHVVGPEQGLTLPGSMIFCGDSHTPTHGAVGALAVSGGTSDIEHVLATQTVLQRKYKNFRVCVEGELGLGVYSKDIILHLLGRIGTAGATGCVIEFCGSTIRNLSMEARMVLCNMSIEGGARTGLVAPDDVTFEYLKDRPLVPSGADWDHALAYWKTLYSDEDAHWDFTVTIDAADITPSITWGTSPDDAIPVTGRVPDPADYDNTKPFKAAAIRRSLKYMDLEANMLATDIKIDRVFIGSCTNSRIEDLRAAARVAKGRKVSDSVYAMVVPGSGLVRQQAENEGLDVIFKAANFDWREAGCSMCLAMNPDVLSPGERCASTTNRNFEGRQGPGGRTHLLSPAMAAAAAIEGHMTDVRNFLTTENGSIRITKLTLGGDMVKSYGSVKVTASAPESGPKPKDDIVANRAARHAVKSADGIPKFDTVASVPAPFNMQNINTDLVIPGAFLKTIKRTGLGRNLFRDLRYDSETHEELPQFVLNGQPYRNSKILVCTGENFGCGSSREHAVWALVDFGFRCVIAPSFASIFFNNSGKNGLLAIPLDDTQALGKIHKEGLAKREVQVDLPNQEIRDAGGNLIARFQVDAYTKHCLINGVDDISNTLLSEEKIYEFEVKQKEQFPWLFGRIAKLQPPKRLGLALPGAKDNFDW</sequence>
<keyword evidence="19 21" id="KW-0100">Branched-chain amino acid biosynthesis</keyword>
<dbReference type="InterPro" id="IPR015928">
    <property type="entry name" value="Aconitase/3IPM_dehydase_swvl"/>
</dbReference>
<evidence type="ECO:0000256" key="2">
    <source>
        <dbReference type="ARBA" id="ARBA00001936"/>
    </source>
</evidence>
<gene>
    <name evidence="23" type="ORF">LTR69_006609</name>
</gene>
<dbReference type="Proteomes" id="UP001345691">
    <property type="component" value="Unassembled WGS sequence"/>
</dbReference>
<keyword evidence="16" id="KW-0411">Iron-sulfur</keyword>
<keyword evidence="15" id="KW-0408">Iron</keyword>
<keyword evidence="9 21" id="KW-0432">Leucine biosynthesis</keyword>